<reference evidence="2" key="1">
    <citation type="submission" date="2020-10" db="EMBL/GenBank/DDBJ databases">
        <authorList>
            <person name="Gilroy R."/>
        </authorList>
    </citation>
    <scope>NUCLEOTIDE SEQUENCE</scope>
    <source>
        <strain evidence="2">CHK186-9395</strain>
    </source>
</reference>
<gene>
    <name evidence="2" type="ORF">IAA62_02000</name>
</gene>
<evidence type="ECO:0000256" key="1">
    <source>
        <dbReference type="SAM" id="Phobius"/>
    </source>
</evidence>
<proteinExistence type="predicted"/>
<protein>
    <submittedName>
        <fullName evidence="2">ABC transporter permease subunit</fullName>
    </submittedName>
</protein>
<keyword evidence="1" id="KW-0472">Membrane</keyword>
<dbReference type="Pfam" id="PF12679">
    <property type="entry name" value="ABC2_membrane_2"/>
    <property type="match status" value="1"/>
</dbReference>
<feature type="transmembrane region" description="Helical" evidence="1">
    <location>
        <begin position="20"/>
        <end position="38"/>
    </location>
</feature>
<reference evidence="2" key="2">
    <citation type="journal article" date="2021" name="PeerJ">
        <title>Extensive microbial diversity within the chicken gut microbiome revealed by metagenomics and culture.</title>
        <authorList>
            <person name="Gilroy R."/>
            <person name="Ravi A."/>
            <person name="Getino M."/>
            <person name="Pursley I."/>
            <person name="Horton D.L."/>
            <person name="Alikhan N.F."/>
            <person name="Baker D."/>
            <person name="Gharbi K."/>
            <person name="Hall N."/>
            <person name="Watson M."/>
            <person name="Adriaenssens E.M."/>
            <person name="Foster-Nyarko E."/>
            <person name="Jarju S."/>
            <person name="Secka A."/>
            <person name="Antonio M."/>
            <person name="Oren A."/>
            <person name="Chaudhuri R.R."/>
            <person name="La Ragione R."/>
            <person name="Hildebrand F."/>
            <person name="Pallen M.J."/>
        </authorList>
    </citation>
    <scope>NUCLEOTIDE SEQUENCE</scope>
    <source>
        <strain evidence="2">CHK186-9395</strain>
    </source>
</reference>
<feature type="transmembrane region" description="Helical" evidence="1">
    <location>
        <begin position="493"/>
        <end position="515"/>
    </location>
</feature>
<accession>A0A9D1NEB6</accession>
<dbReference type="Proteomes" id="UP000886861">
    <property type="component" value="Unassembled WGS sequence"/>
</dbReference>
<feature type="transmembrane region" description="Helical" evidence="1">
    <location>
        <begin position="548"/>
        <end position="568"/>
    </location>
</feature>
<dbReference type="EMBL" id="DVOJ01000007">
    <property type="protein sequence ID" value="HIV01311.1"/>
    <property type="molecule type" value="Genomic_DNA"/>
</dbReference>
<name>A0A9D1NEB6_9FIRM</name>
<dbReference type="GO" id="GO:0005886">
    <property type="term" value="C:plasma membrane"/>
    <property type="evidence" value="ECO:0007669"/>
    <property type="project" value="UniProtKB-SubCell"/>
</dbReference>
<feature type="transmembrane region" description="Helical" evidence="1">
    <location>
        <begin position="358"/>
        <end position="380"/>
    </location>
</feature>
<dbReference type="PANTHER" id="PTHR37305:SF1">
    <property type="entry name" value="MEMBRANE PROTEIN"/>
    <property type="match status" value="1"/>
</dbReference>
<feature type="transmembrane region" description="Helical" evidence="1">
    <location>
        <begin position="455"/>
        <end position="481"/>
    </location>
</feature>
<dbReference type="GO" id="GO:0140359">
    <property type="term" value="F:ABC-type transporter activity"/>
    <property type="evidence" value="ECO:0007669"/>
    <property type="project" value="InterPro"/>
</dbReference>
<evidence type="ECO:0000313" key="3">
    <source>
        <dbReference type="Proteomes" id="UP000886861"/>
    </source>
</evidence>
<feature type="transmembrane region" description="Helical" evidence="1">
    <location>
        <begin position="401"/>
        <end position="419"/>
    </location>
</feature>
<sequence length="574" mass="64617">MKVFRLARAELNKLFQRPAIFLMAGFLVVALVLVAILYNPTVRTDTRIAYEGANTTEIHTQFQSEKNSIIAELSGVVDEINNFTYNINNGTSKLDELKNKIVRAEDSFKTFHSSILNAVDNETSLTPVRQNLSNFKSLVLDFQVYLSTIETDIDFYITSGQLNRLKNFFERLNNDLPTVTTNYDKDDLIELANFLNESRNFSNNVYSITNNLQEITLDATEIDKIVEDYYYNIVTDTDSKLNVYERQIEEYYTSHVGSRQDEDIEALNNMFSNYKSIVLMAKECLENSYTLLKTSNLSNSALNSYVGFEDINKYTIEETLTKNTYLLNTGNYDIDFANNFNFGTTAGFETSAYDFTIYAMQILTFIIAVFCLFFGSGLIAGEHTGKTMKMLAIRPYTRNKIYLGKFVACIAFMLILLLVSFVASFIVGAVMFGVNLTNVLLVINASQVAVVHPFVVMLIYLASCILNLIFYISLALLLSVIFRSSTVAVLTSFIVYVATVLCNMLMVGVSWFKWLPIAHLDIFKYFGGASSSGGFLTFNTIIDGSLGLSLGYLLGIILVFNLASLIVFKKRNIA</sequence>
<evidence type="ECO:0000313" key="2">
    <source>
        <dbReference type="EMBL" id="HIV01311.1"/>
    </source>
</evidence>
<dbReference type="PANTHER" id="PTHR37305">
    <property type="entry name" value="INTEGRAL MEMBRANE PROTEIN-RELATED"/>
    <property type="match status" value="1"/>
</dbReference>
<keyword evidence="1" id="KW-0812">Transmembrane</keyword>
<dbReference type="AlphaFoldDB" id="A0A9D1NEB6"/>
<organism evidence="2 3">
    <name type="scientific">Candidatus Caccopulliclostridium gallistercoris</name>
    <dbReference type="NCBI Taxonomy" id="2840719"/>
    <lineage>
        <taxon>Bacteria</taxon>
        <taxon>Bacillati</taxon>
        <taxon>Bacillota</taxon>
        <taxon>Clostridia</taxon>
        <taxon>Candidatus Caccopulliclostridium</taxon>
    </lineage>
</organism>
<comment type="caution">
    <text evidence="2">The sequence shown here is derived from an EMBL/GenBank/DDBJ whole genome shotgun (WGS) entry which is preliminary data.</text>
</comment>
<keyword evidence="1" id="KW-1133">Transmembrane helix</keyword>